<name>A0A563D8Z5_9FLAO</name>
<evidence type="ECO:0000313" key="3">
    <source>
        <dbReference type="EMBL" id="TWP26539.1"/>
    </source>
</evidence>
<dbReference type="Pfam" id="PF00472">
    <property type="entry name" value="RF-1"/>
    <property type="match status" value="1"/>
</dbReference>
<dbReference type="OrthoDB" id="9815709at2"/>
<sequence length="131" mass="15380">MQDFQSEIRFRTSRSSGKGGQNVNKVETMVEAVWNVNDSIFFSEDEKLRINFKLKNRINKEGELLVKCSENRSQIANKNLVLKRITDLVSRSLYIPKHRIATRRSKSSIERRLKEKKKNSEIKKLRNNSIL</sequence>
<dbReference type="EMBL" id="SELH01000025">
    <property type="protein sequence ID" value="TWP26539.1"/>
    <property type="molecule type" value="Genomic_DNA"/>
</dbReference>
<dbReference type="PANTHER" id="PTHR47814:SF1">
    <property type="entry name" value="PEPTIDYL-TRNA HYDROLASE ARFB"/>
    <property type="match status" value="1"/>
</dbReference>
<evidence type="ECO:0000313" key="4">
    <source>
        <dbReference type="Proteomes" id="UP000319499"/>
    </source>
</evidence>
<dbReference type="AlphaFoldDB" id="A0A563D8Z5"/>
<dbReference type="RefSeq" id="WP_146262958.1">
    <property type="nucleotide sequence ID" value="NZ_SELG01000041.1"/>
</dbReference>
<feature type="compositionally biased region" description="Basic and acidic residues" evidence="1">
    <location>
        <begin position="1"/>
        <end position="10"/>
    </location>
</feature>
<dbReference type="GO" id="GO:0072344">
    <property type="term" value="P:rescue of stalled ribosome"/>
    <property type="evidence" value="ECO:0007669"/>
    <property type="project" value="TreeGrafter"/>
</dbReference>
<evidence type="ECO:0000256" key="1">
    <source>
        <dbReference type="SAM" id="MobiDB-lite"/>
    </source>
</evidence>
<comment type="caution">
    <text evidence="3">The sequence shown here is derived from an EMBL/GenBank/DDBJ whole genome shotgun (WGS) entry which is preliminary data.</text>
</comment>
<keyword evidence="4" id="KW-1185">Reference proteome</keyword>
<dbReference type="InterPro" id="IPR000352">
    <property type="entry name" value="Pep_chain_release_fac_I"/>
</dbReference>
<proteinExistence type="predicted"/>
<dbReference type="GO" id="GO:0004045">
    <property type="term" value="F:peptidyl-tRNA hydrolase activity"/>
    <property type="evidence" value="ECO:0007669"/>
    <property type="project" value="UniProtKB-EC"/>
</dbReference>
<gene>
    <name evidence="3" type="ORF">ETU09_08215</name>
</gene>
<dbReference type="NCBIfam" id="NF006718">
    <property type="entry name" value="PRK09256.1"/>
    <property type="match status" value="1"/>
</dbReference>
<feature type="region of interest" description="Disordered" evidence="1">
    <location>
        <begin position="1"/>
        <end position="22"/>
    </location>
</feature>
<feature type="compositionally biased region" description="Polar residues" evidence="1">
    <location>
        <begin position="13"/>
        <end position="22"/>
    </location>
</feature>
<dbReference type="GO" id="GO:0003747">
    <property type="term" value="F:translation release factor activity"/>
    <property type="evidence" value="ECO:0007669"/>
    <property type="project" value="InterPro"/>
</dbReference>
<accession>A0A563D8Z5</accession>
<feature type="domain" description="Prokaryotic-type class I peptide chain release factors" evidence="2">
    <location>
        <begin position="6"/>
        <end position="126"/>
    </location>
</feature>
<dbReference type="Gene3D" id="3.30.160.20">
    <property type="match status" value="1"/>
</dbReference>
<dbReference type="Proteomes" id="UP000319499">
    <property type="component" value="Unassembled WGS sequence"/>
</dbReference>
<dbReference type="GO" id="GO:0043022">
    <property type="term" value="F:ribosome binding"/>
    <property type="evidence" value="ECO:0007669"/>
    <property type="project" value="TreeGrafter"/>
</dbReference>
<reference evidence="3 4" key="1">
    <citation type="submission" date="2019-02" db="EMBL/GenBank/DDBJ databases">
        <title>Apibacter muscae sp. nov.: a novel member of the house fly microbiota.</title>
        <authorList>
            <person name="Park R."/>
        </authorList>
    </citation>
    <scope>NUCLEOTIDE SEQUENCE [LARGE SCALE GENOMIC DNA]</scope>
    <source>
        <strain evidence="3 4">AL1</strain>
    </source>
</reference>
<dbReference type="SUPFAM" id="SSF110916">
    <property type="entry name" value="Peptidyl-tRNA hydrolase domain-like"/>
    <property type="match status" value="1"/>
</dbReference>
<evidence type="ECO:0000259" key="2">
    <source>
        <dbReference type="Pfam" id="PF00472"/>
    </source>
</evidence>
<dbReference type="PANTHER" id="PTHR47814">
    <property type="entry name" value="PEPTIDYL-TRNA HYDROLASE ARFB"/>
    <property type="match status" value="1"/>
</dbReference>
<protein>
    <submittedName>
        <fullName evidence="3">Aminoacyl-tRNA hydrolase</fullName>
        <ecNumber evidence="3">3.1.1.29</ecNumber>
    </submittedName>
</protein>
<dbReference type="EC" id="3.1.1.29" evidence="3"/>
<organism evidence="3 4">
    <name type="scientific">Apibacter muscae</name>
    <dbReference type="NCBI Taxonomy" id="2509004"/>
    <lineage>
        <taxon>Bacteria</taxon>
        <taxon>Pseudomonadati</taxon>
        <taxon>Bacteroidota</taxon>
        <taxon>Flavobacteriia</taxon>
        <taxon>Flavobacteriales</taxon>
        <taxon>Weeksellaceae</taxon>
        <taxon>Apibacter</taxon>
    </lineage>
</organism>
<keyword evidence="3" id="KW-0378">Hydrolase</keyword>